<dbReference type="EMBL" id="KZ345793">
    <property type="protein sequence ID" value="PIO72016.1"/>
    <property type="molecule type" value="Genomic_DNA"/>
</dbReference>
<proteinExistence type="predicted"/>
<dbReference type="InterPro" id="IPR026064">
    <property type="entry name" value="TdIF1"/>
</dbReference>
<feature type="domain" description="TdIF1 C-terminal" evidence="1">
    <location>
        <begin position="59"/>
        <end position="105"/>
    </location>
</feature>
<evidence type="ECO:0000259" key="1">
    <source>
        <dbReference type="Pfam" id="PF21229"/>
    </source>
</evidence>
<dbReference type="PANTHER" id="PTHR23399:SF2">
    <property type="entry name" value="DEOXYNUCLEOTIDYLTRANSFERASE TERMINAL-INTERACTING PROTEIN 1"/>
    <property type="match status" value="1"/>
</dbReference>
<dbReference type="OrthoDB" id="5860246at2759"/>
<organism evidence="2 3">
    <name type="scientific">Teladorsagia circumcincta</name>
    <name type="common">Brown stomach worm</name>
    <name type="synonym">Ostertagia circumcincta</name>
    <dbReference type="NCBI Taxonomy" id="45464"/>
    <lineage>
        <taxon>Eukaryota</taxon>
        <taxon>Metazoa</taxon>
        <taxon>Ecdysozoa</taxon>
        <taxon>Nematoda</taxon>
        <taxon>Chromadorea</taxon>
        <taxon>Rhabditida</taxon>
        <taxon>Rhabditina</taxon>
        <taxon>Rhabditomorpha</taxon>
        <taxon>Strongyloidea</taxon>
        <taxon>Trichostrongylidae</taxon>
        <taxon>Teladorsagia</taxon>
    </lineage>
</organism>
<name>A0A2G9UPD6_TELCI</name>
<dbReference type="PANTHER" id="PTHR23399">
    <property type="entry name" value="DEOXYNUCLEOTIDYLTRANSFERASE TERMINAL-INTERACTING PROTEIN 1"/>
    <property type="match status" value="1"/>
</dbReference>
<accession>A0A2G9UPD6</accession>
<evidence type="ECO:0000313" key="2">
    <source>
        <dbReference type="EMBL" id="PIO72016.1"/>
    </source>
</evidence>
<protein>
    <recommendedName>
        <fullName evidence="1">TdIF1 C-terminal domain-containing protein</fullName>
    </recommendedName>
</protein>
<keyword evidence="3" id="KW-1185">Reference proteome</keyword>
<dbReference type="GO" id="GO:0031491">
    <property type="term" value="F:nucleosome binding"/>
    <property type="evidence" value="ECO:0007669"/>
    <property type="project" value="TreeGrafter"/>
</dbReference>
<dbReference type="Proteomes" id="UP000230423">
    <property type="component" value="Unassembled WGS sequence"/>
</dbReference>
<evidence type="ECO:0000313" key="3">
    <source>
        <dbReference type="Proteomes" id="UP000230423"/>
    </source>
</evidence>
<dbReference type="InterPro" id="IPR049121">
    <property type="entry name" value="TdIF1_C"/>
</dbReference>
<reference evidence="2 3" key="1">
    <citation type="submission" date="2015-09" db="EMBL/GenBank/DDBJ databases">
        <title>Draft genome of the parasitic nematode Teladorsagia circumcincta isolate WARC Sus (inbred).</title>
        <authorList>
            <person name="Mitreva M."/>
        </authorList>
    </citation>
    <scope>NUCLEOTIDE SEQUENCE [LARGE SCALE GENOMIC DNA]</scope>
    <source>
        <strain evidence="2 3">S</strain>
    </source>
</reference>
<dbReference type="GO" id="GO:0005634">
    <property type="term" value="C:nucleus"/>
    <property type="evidence" value="ECO:0007669"/>
    <property type="project" value="TreeGrafter"/>
</dbReference>
<gene>
    <name evidence="2" type="ORF">TELCIR_06072</name>
</gene>
<dbReference type="Pfam" id="PF21229">
    <property type="entry name" value="TdIF1_2nd"/>
    <property type="match status" value="1"/>
</dbReference>
<dbReference type="AlphaFoldDB" id="A0A2G9UPD6"/>
<dbReference type="GO" id="GO:0003677">
    <property type="term" value="F:DNA binding"/>
    <property type="evidence" value="ECO:0007669"/>
    <property type="project" value="InterPro"/>
</dbReference>
<sequence length="108" mass="12603">MNRDRLNSEKSMKDEEPSLDLSPLTLNEVLRWCPERHLLSTRYIPAAKVAALLSIPVTVFFNKYPRMFRYSCDEEDRALLMEEKKLSRSAGRCYLMVMDDVTELLGRS</sequence>